<dbReference type="InterPro" id="IPR011990">
    <property type="entry name" value="TPR-like_helical_dom_sf"/>
</dbReference>
<dbReference type="PROSITE" id="PS50005">
    <property type="entry name" value="TPR"/>
    <property type="match status" value="2"/>
</dbReference>
<dbReference type="InterPro" id="IPR019734">
    <property type="entry name" value="TPR_rpt"/>
</dbReference>
<dbReference type="OrthoDB" id="433738at2759"/>
<dbReference type="InterPro" id="IPR050754">
    <property type="entry name" value="FKBP4/5/8-like"/>
</dbReference>
<dbReference type="eggNOG" id="KOG0543">
    <property type="taxonomic scope" value="Eukaryota"/>
</dbReference>
<evidence type="ECO:0000256" key="1">
    <source>
        <dbReference type="PROSITE-ProRule" id="PRU00339"/>
    </source>
</evidence>
<dbReference type="EMBL" id="KI913952">
    <property type="protein sequence ID" value="ETW10097.1"/>
    <property type="molecule type" value="Genomic_DNA"/>
</dbReference>
<accession>A0A024UVY9</accession>
<name>A0A024UVY9_9STRA</name>
<protein>
    <submittedName>
        <fullName evidence="2">Uncharacterized protein</fullName>
    </submittedName>
</protein>
<dbReference type="PANTHER" id="PTHR46512">
    <property type="entry name" value="PEPTIDYLPROLYL ISOMERASE"/>
    <property type="match status" value="1"/>
</dbReference>
<feature type="repeat" description="TPR" evidence="1">
    <location>
        <begin position="129"/>
        <end position="162"/>
    </location>
</feature>
<sequence>MATYAFTDEEAEVLSHKPRLGELSVGEKVAEADLLKQQGNLYFKAGMFKKAVQQYLKIFLYVNGLSVAGDGMSSYARGNSKATEDEGVAITQLKIAAYSNMAMCQLKLDNPDKAIELADKVLALEPGHTKARLRKAQAYRQKGKFTVARDVLREALVAEPKNAALRNELKQVLDEIQLHPEVDEMKAKMANIFNKSGGIYK</sequence>
<dbReference type="STRING" id="157072.A0A024UVY9"/>
<organism evidence="2">
    <name type="scientific">Aphanomyces invadans</name>
    <dbReference type="NCBI Taxonomy" id="157072"/>
    <lineage>
        <taxon>Eukaryota</taxon>
        <taxon>Sar</taxon>
        <taxon>Stramenopiles</taxon>
        <taxon>Oomycota</taxon>
        <taxon>Saprolegniomycetes</taxon>
        <taxon>Saprolegniales</taxon>
        <taxon>Verrucalvaceae</taxon>
        <taxon>Aphanomyces</taxon>
    </lineage>
</organism>
<dbReference type="GeneID" id="20077529"/>
<reference evidence="2" key="1">
    <citation type="submission" date="2013-12" db="EMBL/GenBank/DDBJ databases">
        <title>The Genome Sequence of Aphanomyces invadans NJM9701.</title>
        <authorList>
            <consortium name="The Broad Institute Genomics Platform"/>
            <person name="Russ C."/>
            <person name="Tyler B."/>
            <person name="van West P."/>
            <person name="Dieguez-Uribeondo J."/>
            <person name="Young S.K."/>
            <person name="Zeng Q."/>
            <person name="Gargeya S."/>
            <person name="Fitzgerald M."/>
            <person name="Abouelleil A."/>
            <person name="Alvarado L."/>
            <person name="Chapman S.B."/>
            <person name="Gainer-Dewar J."/>
            <person name="Goldberg J."/>
            <person name="Griggs A."/>
            <person name="Gujja S."/>
            <person name="Hansen M."/>
            <person name="Howarth C."/>
            <person name="Imamovic A."/>
            <person name="Ireland A."/>
            <person name="Larimer J."/>
            <person name="McCowan C."/>
            <person name="Murphy C."/>
            <person name="Pearson M."/>
            <person name="Poon T.W."/>
            <person name="Priest M."/>
            <person name="Roberts A."/>
            <person name="Saif S."/>
            <person name="Shea T."/>
            <person name="Sykes S."/>
            <person name="Wortman J."/>
            <person name="Nusbaum C."/>
            <person name="Birren B."/>
        </authorList>
    </citation>
    <scope>NUCLEOTIDE SEQUENCE [LARGE SCALE GENOMIC DNA]</scope>
    <source>
        <strain evidence="2">NJM9701</strain>
    </source>
</reference>
<proteinExistence type="predicted"/>
<dbReference type="SUPFAM" id="SSF48452">
    <property type="entry name" value="TPR-like"/>
    <property type="match status" value="1"/>
</dbReference>
<gene>
    <name evidence="2" type="ORF">H310_00479</name>
</gene>
<dbReference type="SMART" id="SM00028">
    <property type="entry name" value="TPR"/>
    <property type="match status" value="3"/>
</dbReference>
<evidence type="ECO:0000313" key="2">
    <source>
        <dbReference type="EMBL" id="ETW10097.1"/>
    </source>
</evidence>
<dbReference type="Pfam" id="PF14559">
    <property type="entry name" value="TPR_19"/>
    <property type="match status" value="1"/>
</dbReference>
<dbReference type="Gene3D" id="1.25.40.10">
    <property type="entry name" value="Tetratricopeptide repeat domain"/>
    <property type="match status" value="1"/>
</dbReference>
<feature type="repeat" description="TPR" evidence="1">
    <location>
        <begin position="95"/>
        <end position="128"/>
    </location>
</feature>
<dbReference type="VEuPathDB" id="FungiDB:H310_00479"/>
<keyword evidence="1" id="KW-0802">TPR repeat</keyword>
<dbReference type="RefSeq" id="XP_008861508.1">
    <property type="nucleotide sequence ID" value="XM_008863286.1"/>
</dbReference>
<dbReference type="AlphaFoldDB" id="A0A024UVY9"/>